<evidence type="ECO:0000256" key="5">
    <source>
        <dbReference type="ARBA" id="ARBA00022701"/>
    </source>
</evidence>
<dbReference type="PROSITE" id="PS50294">
    <property type="entry name" value="WD_REPEATS_REGION"/>
    <property type="match status" value="2"/>
</dbReference>
<evidence type="ECO:0000256" key="10">
    <source>
        <dbReference type="SAM" id="MobiDB-lite"/>
    </source>
</evidence>
<feature type="repeat" description="WD" evidence="8">
    <location>
        <begin position="667"/>
        <end position="698"/>
    </location>
</feature>
<keyword evidence="6" id="KW-0677">Repeat</keyword>
<evidence type="ECO:0000256" key="9">
    <source>
        <dbReference type="SAM" id="Coils"/>
    </source>
</evidence>
<dbReference type="PANTHER" id="PTHR13720">
    <property type="entry name" value="WD-40 REPEAT PROTEIN"/>
    <property type="match status" value="1"/>
</dbReference>
<dbReference type="InterPro" id="IPR005108">
    <property type="entry name" value="HELP"/>
</dbReference>
<keyword evidence="3" id="KW-0963">Cytoplasm</keyword>
<dbReference type="InterPro" id="IPR011047">
    <property type="entry name" value="Quinoprotein_ADH-like_sf"/>
</dbReference>
<proteinExistence type="inferred from homology"/>
<reference evidence="13" key="2">
    <citation type="submission" date="2025-09" db="UniProtKB">
        <authorList>
            <consortium name="Ensembl"/>
        </authorList>
    </citation>
    <scope>IDENTIFICATION</scope>
</reference>
<evidence type="ECO:0000256" key="7">
    <source>
        <dbReference type="ARBA" id="ARBA00023212"/>
    </source>
</evidence>
<sequence length="814" mass="89809">MEDGFSSYSSLYDTSSLLQFCNDDSASASSSMEVTDRIASLEQRVQMQEDEIQLLKSALADVVRRLNLSEEQQAIGSRRGPTKARPMIATLPLRPTVNNGTILPKKGSRTLPSPSGSGSRKDSSTTASKSTVRRANSNEHVGTLTRRDSGDAKGNRTRAGSTGSNSSGKRSDSKQREPVFNAEEGYVKMYLKGRPITMYMPKDQVDSYCLEARADLPSNKLKLDWVYGYRGRDCRSNLYLLPTGETVYFIASVVVLFNVDEQLQRHYTGHTDDIKCLAVHPDKITIATGQVAGTSSDGKQLAPHVRVWDSVSLNTLHVLGTGFFDRALVCLAFSKSNGGNTLCVVDDSNDHVLSVWDWQREDRLAEVKCSNESVFAADFHPTDSNIVVTCGKSHLYFWNLEKGVLVKKQGLFEKQEKPKFVLCVTFAENGDAITGDSSGNILVWGKGTNRISHVIQGAHEGSIFALCMLRNGTLVSGGKDRRLISWDSSYQQIQTVEVPELFGPIRTIAEGRGETVLIGTTKHFVLQGSLDGEFMPITQGHTDELWGLAVHPWKHQFLTCGYDRQVCLWDSSSHQLIWTKSMEDAAQSAGFHPSGAVVAIGTQTGRWLVLDTDSKDLVTMHTDGNEQLSVMCYGPDGNFLAIGSHDNYIYIYAVAENGRKYSRVGKCSGHSSFITHLDWSVDSQYLVSNSGDYEILYWIPSVCKQVVSVETTRDIEWATHTCTLGFQVFGLWPDGSDGTDVNAVCRSSDKSLLVTGDDFGKVHLFSYPCSQFRAPSHVYGGHSSHVTNVTFLYDDGYLVSTGGKDMSVMQWRIV</sequence>
<dbReference type="InterPro" id="IPR055442">
    <property type="entry name" value="Beta-prop_EML-like_2nd"/>
</dbReference>
<keyword evidence="7" id="KW-0206">Cytoskeleton</keyword>
<feature type="compositionally biased region" description="Polar residues" evidence="10">
    <location>
        <begin position="158"/>
        <end position="168"/>
    </location>
</feature>
<dbReference type="InterPro" id="IPR050630">
    <property type="entry name" value="WD_repeat_EMAP"/>
</dbReference>
<dbReference type="PANTHER" id="PTHR13720:SF22">
    <property type="entry name" value="ECHINODERM MICROTUBULE-ASSOCIATED PROTEIN-LIKE 1"/>
    <property type="match status" value="1"/>
</dbReference>
<dbReference type="Ensembl" id="ENSSLUT00000026349.1">
    <property type="protein sequence ID" value="ENSSLUP00000025526.1"/>
    <property type="gene ID" value="ENSSLUG00000005726.1"/>
</dbReference>
<comment type="subcellular location">
    <subcellularLocation>
        <location evidence="1">Cytoplasm</location>
        <location evidence="1">Cytoskeleton</location>
    </subcellularLocation>
</comment>
<feature type="region of interest" description="Disordered" evidence="10">
    <location>
        <begin position="73"/>
        <end position="179"/>
    </location>
</feature>
<dbReference type="GO" id="GO:0072686">
    <property type="term" value="C:mitotic spindle"/>
    <property type="evidence" value="ECO:0007669"/>
    <property type="project" value="TreeGrafter"/>
</dbReference>
<dbReference type="Pfam" id="PF03451">
    <property type="entry name" value="HELP"/>
    <property type="match status" value="1"/>
</dbReference>
<dbReference type="InterPro" id="IPR036322">
    <property type="entry name" value="WD40_repeat_dom_sf"/>
</dbReference>
<keyword evidence="9" id="KW-0175">Coiled coil</keyword>
<dbReference type="CTD" id="2009"/>
<dbReference type="InterPro" id="IPR015943">
    <property type="entry name" value="WD40/YVTN_repeat-like_dom_sf"/>
</dbReference>
<feature type="repeat" description="WD" evidence="8">
    <location>
        <begin position="779"/>
        <end position="814"/>
    </location>
</feature>
<evidence type="ECO:0000256" key="6">
    <source>
        <dbReference type="ARBA" id="ARBA00022737"/>
    </source>
</evidence>
<dbReference type="InterPro" id="IPR055439">
    <property type="entry name" value="Beta-prop_EML_1st"/>
</dbReference>
<keyword evidence="5" id="KW-0493">Microtubule</keyword>
<evidence type="ECO:0000259" key="11">
    <source>
        <dbReference type="Pfam" id="PF23409"/>
    </source>
</evidence>
<dbReference type="FunFam" id="2.130.10.10:FF:000011">
    <property type="entry name" value="Echinoderm microtubule-associated protein-like 2 isoform 1"/>
    <property type="match status" value="1"/>
</dbReference>
<feature type="domain" description="EML-like first beta-propeller" evidence="11">
    <location>
        <begin position="264"/>
        <end position="528"/>
    </location>
</feature>
<evidence type="ECO:0000256" key="4">
    <source>
        <dbReference type="ARBA" id="ARBA00022574"/>
    </source>
</evidence>
<dbReference type="Proteomes" id="UP000694568">
    <property type="component" value="Unplaced"/>
</dbReference>
<dbReference type="GeneID" id="116035886"/>
<dbReference type="AlphaFoldDB" id="A0A8C9YL87"/>
<dbReference type="Gene3D" id="2.130.10.10">
    <property type="entry name" value="YVTN repeat-like/Quinoprotein amine dehydrogenase"/>
    <property type="match status" value="2"/>
</dbReference>
<dbReference type="GeneTree" id="ENSGT00940000153887"/>
<dbReference type="GO" id="GO:0005874">
    <property type="term" value="C:microtubule"/>
    <property type="evidence" value="ECO:0007669"/>
    <property type="project" value="UniProtKB-KW"/>
</dbReference>
<dbReference type="GO" id="GO:0000226">
    <property type="term" value="P:microtubule cytoskeleton organization"/>
    <property type="evidence" value="ECO:0007669"/>
    <property type="project" value="TreeGrafter"/>
</dbReference>
<dbReference type="Pfam" id="PF23414">
    <property type="entry name" value="Beta-prop_EML_2"/>
    <property type="match status" value="1"/>
</dbReference>
<feature type="compositionally biased region" description="Basic and acidic residues" evidence="10">
    <location>
        <begin position="145"/>
        <end position="154"/>
    </location>
</feature>
<feature type="compositionally biased region" description="Polar residues" evidence="10">
    <location>
        <begin position="124"/>
        <end position="140"/>
    </location>
</feature>
<dbReference type="FunFam" id="2.130.10.10:FF:000005">
    <property type="entry name" value="Putative echinoderm microtubule-associated protein-like 1"/>
    <property type="match status" value="1"/>
</dbReference>
<reference evidence="13" key="1">
    <citation type="submission" date="2025-08" db="UniProtKB">
        <authorList>
            <consortium name="Ensembl"/>
        </authorList>
    </citation>
    <scope>IDENTIFICATION</scope>
</reference>
<evidence type="ECO:0000259" key="12">
    <source>
        <dbReference type="Pfam" id="PF23414"/>
    </source>
</evidence>
<dbReference type="Pfam" id="PF23409">
    <property type="entry name" value="Beta-prop_EML"/>
    <property type="match status" value="1"/>
</dbReference>
<organism evidence="13 14">
    <name type="scientific">Sander lucioperca</name>
    <name type="common">Pike-perch</name>
    <name type="synonym">Perca lucioperca</name>
    <dbReference type="NCBI Taxonomy" id="283035"/>
    <lineage>
        <taxon>Eukaryota</taxon>
        <taxon>Metazoa</taxon>
        <taxon>Chordata</taxon>
        <taxon>Craniata</taxon>
        <taxon>Vertebrata</taxon>
        <taxon>Euteleostomi</taxon>
        <taxon>Actinopterygii</taxon>
        <taxon>Neopterygii</taxon>
        <taxon>Teleostei</taxon>
        <taxon>Neoteleostei</taxon>
        <taxon>Acanthomorphata</taxon>
        <taxon>Eupercaria</taxon>
        <taxon>Perciformes</taxon>
        <taxon>Percoidei</taxon>
        <taxon>Percidae</taxon>
        <taxon>Luciopercinae</taxon>
        <taxon>Sander</taxon>
    </lineage>
</organism>
<evidence type="ECO:0000313" key="14">
    <source>
        <dbReference type="Proteomes" id="UP000694568"/>
    </source>
</evidence>
<dbReference type="SUPFAM" id="SSF50978">
    <property type="entry name" value="WD40 repeat-like"/>
    <property type="match status" value="1"/>
</dbReference>
<keyword evidence="4 8" id="KW-0853">WD repeat</keyword>
<dbReference type="SMART" id="SM00320">
    <property type="entry name" value="WD40"/>
    <property type="match status" value="11"/>
</dbReference>
<evidence type="ECO:0000256" key="1">
    <source>
        <dbReference type="ARBA" id="ARBA00004245"/>
    </source>
</evidence>
<feature type="coiled-coil region" evidence="9">
    <location>
        <begin position="31"/>
        <end position="58"/>
    </location>
</feature>
<feature type="repeat" description="WD" evidence="8">
    <location>
        <begin position="538"/>
        <end position="579"/>
    </location>
</feature>
<evidence type="ECO:0000313" key="13">
    <source>
        <dbReference type="Ensembl" id="ENSSLUP00000025526.1"/>
    </source>
</evidence>
<dbReference type="GO" id="GO:0008017">
    <property type="term" value="F:microtubule binding"/>
    <property type="evidence" value="ECO:0007669"/>
    <property type="project" value="TreeGrafter"/>
</dbReference>
<dbReference type="RefSeq" id="XP_031135115.1">
    <property type="nucleotide sequence ID" value="XM_031279255.2"/>
</dbReference>
<dbReference type="PROSITE" id="PS50082">
    <property type="entry name" value="WD_REPEATS_2"/>
    <property type="match status" value="3"/>
</dbReference>
<keyword evidence="14" id="KW-1185">Reference proteome</keyword>
<evidence type="ECO:0000256" key="2">
    <source>
        <dbReference type="ARBA" id="ARBA00006489"/>
    </source>
</evidence>
<feature type="domain" description="EML-like second beta-propeller" evidence="12">
    <location>
        <begin position="545"/>
        <end position="813"/>
    </location>
</feature>
<dbReference type="InterPro" id="IPR001680">
    <property type="entry name" value="WD40_rpt"/>
</dbReference>
<gene>
    <name evidence="13" type="primary">eml1</name>
</gene>
<name>A0A8C9YL87_SANLU</name>
<dbReference type="SUPFAM" id="SSF50998">
    <property type="entry name" value="Quinoprotein alcohol dehydrogenase-like"/>
    <property type="match status" value="2"/>
</dbReference>
<protein>
    <submittedName>
        <fullName evidence="13">EMAP like 1</fullName>
    </submittedName>
</protein>
<comment type="similarity">
    <text evidence="2">Belongs to the WD repeat EMAP family.</text>
</comment>
<evidence type="ECO:0000256" key="3">
    <source>
        <dbReference type="ARBA" id="ARBA00022490"/>
    </source>
</evidence>
<accession>A0A8C9YL87</accession>
<evidence type="ECO:0000256" key="8">
    <source>
        <dbReference type="PROSITE-ProRule" id="PRU00221"/>
    </source>
</evidence>